<dbReference type="EMBL" id="CAMPGE010015755">
    <property type="protein sequence ID" value="CAI2374360.1"/>
    <property type="molecule type" value="Genomic_DNA"/>
</dbReference>
<accession>A0AAD2CYD8</accession>
<comment type="caution">
    <text evidence="1">The sequence shown here is derived from an EMBL/GenBank/DDBJ whole genome shotgun (WGS) entry which is preliminary data.</text>
</comment>
<proteinExistence type="predicted"/>
<keyword evidence="2" id="KW-1185">Reference proteome</keyword>
<name>A0AAD2CYD8_EUPCR</name>
<evidence type="ECO:0000313" key="2">
    <source>
        <dbReference type="Proteomes" id="UP001295684"/>
    </source>
</evidence>
<organism evidence="1 2">
    <name type="scientific">Euplotes crassus</name>
    <dbReference type="NCBI Taxonomy" id="5936"/>
    <lineage>
        <taxon>Eukaryota</taxon>
        <taxon>Sar</taxon>
        <taxon>Alveolata</taxon>
        <taxon>Ciliophora</taxon>
        <taxon>Intramacronucleata</taxon>
        <taxon>Spirotrichea</taxon>
        <taxon>Hypotrichia</taxon>
        <taxon>Euplotida</taxon>
        <taxon>Euplotidae</taxon>
        <taxon>Moneuplotes</taxon>
    </lineage>
</organism>
<dbReference type="Proteomes" id="UP001295684">
    <property type="component" value="Unassembled WGS sequence"/>
</dbReference>
<sequence length="245" mass="28234">MIRQWPQVSFVECNPNVQQTEGSDTLEMTVLVVPKTSMEKKRGHNSLFNILKLGVSDIKYLRRKNSCAKSRSISLSEGSKNFPLLRKTTQESTPYGKVVGHNKIRRRMDPRMQKLQQLIQTKKVLKLRSRISQSGTICNKSVLIPSTPDHQFELFSNQRIKAELGGSRNIHIFPPKTSLRKPNDSMTKPCFLRSPNWKLRKGLLYSKKQLQIKGTKFDSNIKKFRSKSRCIFKMSKTDSIWAAHT</sequence>
<dbReference type="AlphaFoldDB" id="A0AAD2CYD8"/>
<evidence type="ECO:0000313" key="1">
    <source>
        <dbReference type="EMBL" id="CAI2374360.1"/>
    </source>
</evidence>
<reference evidence="1" key="1">
    <citation type="submission" date="2023-07" db="EMBL/GenBank/DDBJ databases">
        <authorList>
            <consortium name="AG Swart"/>
            <person name="Singh M."/>
            <person name="Singh A."/>
            <person name="Seah K."/>
            <person name="Emmerich C."/>
        </authorList>
    </citation>
    <scope>NUCLEOTIDE SEQUENCE</scope>
    <source>
        <strain evidence="1">DP1</strain>
    </source>
</reference>
<protein>
    <submittedName>
        <fullName evidence="1">Uncharacterized protein</fullName>
    </submittedName>
</protein>
<gene>
    <name evidence="1" type="ORF">ECRASSUSDP1_LOCUS15712</name>
</gene>